<gene>
    <name evidence="2" type="ORF">G5B36_24205</name>
    <name evidence="1" type="ORF">L0N08_26115</name>
</gene>
<proteinExistence type="predicted"/>
<keyword evidence="3" id="KW-1185">Reference proteome</keyword>
<reference evidence="1" key="3">
    <citation type="submission" date="2022-01" db="EMBL/GenBank/DDBJ databases">
        <title>Collection of gut derived symbiotic bacterial strains cultured from healthy donors.</title>
        <authorList>
            <person name="Lin H."/>
            <person name="Kohout C."/>
            <person name="Waligurski E."/>
            <person name="Pamer E.G."/>
        </authorList>
    </citation>
    <scope>NUCLEOTIDE SEQUENCE</scope>
    <source>
        <strain evidence="1">DFI.6.55</strain>
    </source>
</reference>
<dbReference type="Proteomes" id="UP000669239">
    <property type="component" value="Unassembled WGS sequence"/>
</dbReference>
<reference evidence="2 3" key="1">
    <citation type="journal article" date="2020" name="Cell Host Microbe">
        <title>Functional and Genomic Variation between Human-Derived Isolates of Lachnospiraceae Reveals Inter- and Intra-Species Diversity.</title>
        <authorList>
            <person name="Sorbara M.T."/>
            <person name="Littmann E.R."/>
            <person name="Fontana E."/>
            <person name="Moody T.U."/>
            <person name="Kohout C.E."/>
            <person name="Gjonbalaj M."/>
            <person name="Eaton V."/>
            <person name="Seok R."/>
            <person name="Leiner I.M."/>
            <person name="Pamer E.G."/>
        </authorList>
    </citation>
    <scope>NUCLEOTIDE SEQUENCE [LARGE SCALE GENOMIC DNA]</scope>
    <source>
        <strain evidence="2 3">MSK.1.17</strain>
    </source>
</reference>
<accession>A0AAW5BXP9</accession>
<evidence type="ECO:0000313" key="3">
    <source>
        <dbReference type="Proteomes" id="UP000669239"/>
    </source>
</evidence>
<evidence type="ECO:0000313" key="4">
    <source>
        <dbReference type="Proteomes" id="UP001299608"/>
    </source>
</evidence>
<dbReference type="RefSeq" id="WP_117563044.1">
    <property type="nucleotide sequence ID" value="NZ_JAAITT010000048.1"/>
</dbReference>
<dbReference type="Proteomes" id="UP001299608">
    <property type="component" value="Unassembled WGS sequence"/>
</dbReference>
<sequence length="184" mass="21254">MAKLDGFMALLTGSFNNREQYDALQKEGKEFPYAEHMNTVCNDKISNLPPEFQGKFMVEESIYEVNGKRHCSSHLFLFTEEPEGILLTSYEIPDGNEKTTFSYKNMKTADFQCLKISEKFRPALFQEKAGVWEGGSTSMFTPVMRFQLFERFSKECLEVSETMEVNGKRTFGYDEPICYKQVSD</sequence>
<evidence type="ECO:0000313" key="2">
    <source>
        <dbReference type="EMBL" id="NSJ51782.1"/>
    </source>
</evidence>
<evidence type="ECO:0000313" key="1">
    <source>
        <dbReference type="EMBL" id="MCG4748896.1"/>
    </source>
</evidence>
<dbReference type="EMBL" id="JAAITT010000048">
    <property type="protein sequence ID" value="NSJ51782.1"/>
    <property type="molecule type" value="Genomic_DNA"/>
</dbReference>
<reference evidence="2" key="2">
    <citation type="submission" date="2020-02" db="EMBL/GenBank/DDBJ databases">
        <authorList>
            <person name="Littmann E."/>
            <person name="Sorbara M."/>
        </authorList>
    </citation>
    <scope>NUCLEOTIDE SEQUENCE</scope>
    <source>
        <strain evidence="2">MSK.1.17</strain>
    </source>
</reference>
<name>A0AAW5BXP9_9FIRM</name>
<dbReference type="AlphaFoldDB" id="A0AAW5BXP9"/>
<comment type="caution">
    <text evidence="1">The sequence shown here is derived from an EMBL/GenBank/DDBJ whole genome shotgun (WGS) entry which is preliminary data.</text>
</comment>
<organism evidence="1 4">
    <name type="scientific">Enterocloster aldenensis</name>
    <dbReference type="NCBI Taxonomy" id="358742"/>
    <lineage>
        <taxon>Bacteria</taxon>
        <taxon>Bacillati</taxon>
        <taxon>Bacillota</taxon>
        <taxon>Clostridia</taxon>
        <taxon>Lachnospirales</taxon>
        <taxon>Lachnospiraceae</taxon>
        <taxon>Enterocloster</taxon>
    </lineage>
</organism>
<dbReference type="EMBL" id="JAKNGE010000045">
    <property type="protein sequence ID" value="MCG4748896.1"/>
    <property type="molecule type" value="Genomic_DNA"/>
</dbReference>
<protein>
    <submittedName>
        <fullName evidence="1">Uncharacterized protein</fullName>
    </submittedName>
</protein>